<dbReference type="RefSeq" id="WP_224195602.1">
    <property type="nucleotide sequence ID" value="NZ_JAIRAU010000044.1"/>
</dbReference>
<accession>A0ABS7U075</accession>
<comment type="caution">
    <text evidence="1">The sequence shown here is derived from an EMBL/GenBank/DDBJ whole genome shotgun (WGS) entry which is preliminary data.</text>
</comment>
<name>A0ABS7U075_9BACT</name>
<evidence type="ECO:0000313" key="1">
    <source>
        <dbReference type="EMBL" id="MBZ5713868.1"/>
    </source>
</evidence>
<evidence type="ECO:0000313" key="2">
    <source>
        <dbReference type="Proteomes" id="UP001139031"/>
    </source>
</evidence>
<proteinExistence type="predicted"/>
<protein>
    <recommendedName>
        <fullName evidence="3">Phage tail protein</fullName>
    </recommendedName>
</protein>
<dbReference type="EMBL" id="JAIRAU010000044">
    <property type="protein sequence ID" value="MBZ5713868.1"/>
    <property type="molecule type" value="Genomic_DNA"/>
</dbReference>
<evidence type="ECO:0008006" key="3">
    <source>
        <dbReference type="Google" id="ProtNLM"/>
    </source>
</evidence>
<sequence length="157" mass="16076">MTTQGQVKDLICQLLSLFQQLDALFAGARNGFAGLTDRVVASAGVLGALTDNGFSTALGPPTFMNVGSAGSSGYVLIDDIDEASYIGVVKANYGEGLQGIYLFRSGTITIGPDGRAIPEPVLGQNIVGASLSAIVAAWGEAVDSDPRAQLLMVIAPS</sequence>
<dbReference type="Proteomes" id="UP001139031">
    <property type="component" value="Unassembled WGS sequence"/>
</dbReference>
<organism evidence="1 2">
    <name type="scientific">Nannocystis pusilla</name>
    <dbReference type="NCBI Taxonomy" id="889268"/>
    <lineage>
        <taxon>Bacteria</taxon>
        <taxon>Pseudomonadati</taxon>
        <taxon>Myxococcota</taxon>
        <taxon>Polyangia</taxon>
        <taxon>Nannocystales</taxon>
        <taxon>Nannocystaceae</taxon>
        <taxon>Nannocystis</taxon>
    </lineage>
</organism>
<keyword evidence="2" id="KW-1185">Reference proteome</keyword>
<gene>
    <name evidence="1" type="ORF">K7C98_31950</name>
</gene>
<reference evidence="1" key="1">
    <citation type="submission" date="2021-08" db="EMBL/GenBank/DDBJ databases">
        <authorList>
            <person name="Stevens D.C."/>
        </authorList>
    </citation>
    <scope>NUCLEOTIDE SEQUENCE</scope>
    <source>
        <strain evidence="1">DSM 53165</strain>
    </source>
</reference>